<dbReference type="InParanoid" id="A0A674HRM5"/>
<comment type="similarity">
    <text evidence="1">Belongs to the beta type-B retroviral polymerase family. HERV class-II K(HML-2) pol subfamily.</text>
</comment>
<reference evidence="19" key="3">
    <citation type="submission" date="2025-09" db="UniProtKB">
        <authorList>
            <consortium name="Ensembl"/>
        </authorList>
    </citation>
    <scope>IDENTIFICATION</scope>
</reference>
<evidence type="ECO:0000256" key="6">
    <source>
        <dbReference type="ARBA" id="ARBA00022759"/>
    </source>
</evidence>
<dbReference type="Pfam" id="PF00078">
    <property type="entry name" value="RVT_1"/>
    <property type="match status" value="1"/>
</dbReference>
<evidence type="ECO:0000256" key="2">
    <source>
        <dbReference type="ARBA" id="ARBA00022679"/>
    </source>
</evidence>
<evidence type="ECO:0000259" key="15">
    <source>
        <dbReference type="PROSITE" id="PS50878"/>
    </source>
</evidence>
<dbReference type="Pfam" id="PF00075">
    <property type="entry name" value="RNase_H"/>
    <property type="match status" value="1"/>
</dbReference>
<keyword evidence="11" id="KW-0863">Zinc-finger</keyword>
<dbReference type="SUPFAM" id="SSF50122">
    <property type="entry name" value="DNA-binding domain of retroviral integrase"/>
    <property type="match status" value="1"/>
</dbReference>
<dbReference type="GO" id="GO:0008270">
    <property type="term" value="F:zinc ion binding"/>
    <property type="evidence" value="ECO:0007669"/>
    <property type="project" value="UniProtKB-KW"/>
</dbReference>
<dbReference type="SUPFAM" id="SSF46919">
    <property type="entry name" value="N-terminal Zn binding domain of HIV integrase"/>
    <property type="match status" value="1"/>
</dbReference>
<reference evidence="19 20" key="1">
    <citation type="journal article" date="2010" name="Nature">
        <title>The genome of a songbird.</title>
        <authorList>
            <person name="Warren W.C."/>
            <person name="Clayton D.F."/>
            <person name="Ellegren H."/>
            <person name="Arnold A.P."/>
            <person name="Hillier L.W."/>
            <person name="Kunstner A."/>
            <person name="Searle S."/>
            <person name="White S."/>
            <person name="Vilella A.J."/>
            <person name="Fairley S."/>
            <person name="Heger A."/>
            <person name="Kong L."/>
            <person name="Ponting C.P."/>
            <person name="Jarvis E.D."/>
            <person name="Mello C.V."/>
            <person name="Minx P."/>
            <person name="Lovell P."/>
            <person name="Velho T.A."/>
            <person name="Ferris M."/>
            <person name="Balakrishnan C.N."/>
            <person name="Sinha S."/>
            <person name="Blatti C."/>
            <person name="London S.E."/>
            <person name="Li Y."/>
            <person name="Lin Y.C."/>
            <person name="George J."/>
            <person name="Sweedler J."/>
            <person name="Southey B."/>
            <person name="Gunaratne P."/>
            <person name="Watson M."/>
            <person name="Nam K."/>
            <person name="Backstrom N."/>
            <person name="Smeds L."/>
            <person name="Nabholz B."/>
            <person name="Itoh Y."/>
            <person name="Whitney O."/>
            <person name="Pfenning A.R."/>
            <person name="Howard J."/>
            <person name="Volker M."/>
            <person name="Skinner B.M."/>
            <person name="Griffin D.K."/>
            <person name="Ye L."/>
            <person name="McLaren W.M."/>
            <person name="Flicek P."/>
            <person name="Quesada V."/>
            <person name="Velasco G."/>
            <person name="Lopez-Otin C."/>
            <person name="Puente X.S."/>
            <person name="Olender T."/>
            <person name="Lancet D."/>
            <person name="Smit A.F."/>
            <person name="Hubley R."/>
            <person name="Konkel M.K."/>
            <person name="Walker J.A."/>
            <person name="Batzer M.A."/>
            <person name="Gu W."/>
            <person name="Pollock D.D."/>
            <person name="Chen L."/>
            <person name="Cheng Z."/>
            <person name="Eichler E.E."/>
            <person name="Stapley J."/>
            <person name="Slate J."/>
            <person name="Ekblom R."/>
            <person name="Birkhead T."/>
            <person name="Burke T."/>
            <person name="Burt D."/>
            <person name="Scharff C."/>
            <person name="Adam I."/>
            <person name="Richard H."/>
            <person name="Sultan M."/>
            <person name="Soldatov A."/>
            <person name="Lehrach H."/>
            <person name="Edwards S.V."/>
            <person name="Yang S.P."/>
            <person name="Li X."/>
            <person name="Graves T."/>
            <person name="Fulton L."/>
            <person name="Nelson J."/>
            <person name="Chinwalla A."/>
            <person name="Hou S."/>
            <person name="Mardis E.R."/>
            <person name="Wilson R.K."/>
        </authorList>
    </citation>
    <scope>NUCLEOTIDE SEQUENCE [LARGE SCALE GENOMIC DNA]</scope>
</reference>
<evidence type="ECO:0000256" key="12">
    <source>
        <dbReference type="PROSITE-ProRule" id="PRU00506"/>
    </source>
</evidence>
<dbReference type="Gene3D" id="1.10.10.200">
    <property type="match status" value="1"/>
</dbReference>
<proteinExistence type="inferred from homology"/>
<dbReference type="InterPro" id="IPR043502">
    <property type="entry name" value="DNA/RNA_pol_sf"/>
</dbReference>
<dbReference type="Gene3D" id="3.30.420.10">
    <property type="entry name" value="Ribonuclease H-like superfamily/Ribonuclease H"/>
    <property type="match status" value="2"/>
</dbReference>
<dbReference type="PROSITE" id="PS50878">
    <property type="entry name" value="RT_POL"/>
    <property type="match status" value="1"/>
</dbReference>
<keyword evidence="11" id="KW-0862">Zinc</keyword>
<dbReference type="GO" id="GO:0004523">
    <property type="term" value="F:RNA-DNA hybrid ribonuclease activity"/>
    <property type="evidence" value="ECO:0007669"/>
    <property type="project" value="InterPro"/>
</dbReference>
<evidence type="ECO:0000256" key="3">
    <source>
        <dbReference type="ARBA" id="ARBA00022695"/>
    </source>
</evidence>
<dbReference type="SUPFAM" id="SSF53098">
    <property type="entry name" value="Ribonuclease H-like"/>
    <property type="match status" value="2"/>
</dbReference>
<keyword evidence="7" id="KW-0378">Hydrolase</keyword>
<dbReference type="InterPro" id="IPR003308">
    <property type="entry name" value="Integrase_Zn-bd_dom_N"/>
</dbReference>
<feature type="region of interest" description="Disordered" evidence="13">
    <location>
        <begin position="1"/>
        <end position="66"/>
    </location>
</feature>
<dbReference type="InterPro" id="IPR000477">
    <property type="entry name" value="RT_dom"/>
</dbReference>
<feature type="domain" description="RNase H type-1" evidence="16">
    <location>
        <begin position="521"/>
        <end position="652"/>
    </location>
</feature>
<dbReference type="InterPro" id="IPR036397">
    <property type="entry name" value="RNaseH_sf"/>
</dbReference>
<dbReference type="Proteomes" id="UP000007754">
    <property type="component" value="Chromosome 1"/>
</dbReference>
<evidence type="ECO:0000259" key="18">
    <source>
        <dbReference type="PROSITE" id="PS51027"/>
    </source>
</evidence>
<organism evidence="19 20">
    <name type="scientific">Taeniopygia guttata</name>
    <name type="common">Zebra finch</name>
    <name type="synonym">Poephila guttata</name>
    <dbReference type="NCBI Taxonomy" id="59729"/>
    <lineage>
        <taxon>Eukaryota</taxon>
        <taxon>Metazoa</taxon>
        <taxon>Chordata</taxon>
        <taxon>Craniata</taxon>
        <taxon>Vertebrata</taxon>
        <taxon>Euteleostomi</taxon>
        <taxon>Archelosauria</taxon>
        <taxon>Archosauria</taxon>
        <taxon>Dinosauria</taxon>
        <taxon>Saurischia</taxon>
        <taxon>Theropoda</taxon>
        <taxon>Coelurosauria</taxon>
        <taxon>Aves</taxon>
        <taxon>Neognathae</taxon>
        <taxon>Neoaves</taxon>
        <taxon>Telluraves</taxon>
        <taxon>Australaves</taxon>
        <taxon>Passeriformes</taxon>
        <taxon>Passeroidea</taxon>
        <taxon>Estrildidae</taxon>
        <taxon>Estrildinae</taxon>
        <taxon>Taeniopygia</taxon>
    </lineage>
</organism>
<evidence type="ECO:0000256" key="4">
    <source>
        <dbReference type="ARBA" id="ARBA00022722"/>
    </source>
</evidence>
<dbReference type="InterPro" id="IPR017856">
    <property type="entry name" value="Integrase-like_N"/>
</dbReference>
<keyword evidence="4" id="KW-0540">Nuclease</keyword>
<keyword evidence="9" id="KW-0695">RNA-directed DNA polymerase</keyword>
<evidence type="ECO:0000256" key="7">
    <source>
        <dbReference type="ARBA" id="ARBA00022801"/>
    </source>
</evidence>
<accession>A0A674HRM5</accession>
<dbReference type="PROSITE" id="PS51027">
    <property type="entry name" value="INTEGRASE_DBD"/>
    <property type="match status" value="1"/>
</dbReference>
<dbReference type="PROSITE" id="PS50876">
    <property type="entry name" value="ZF_INTEGRASE"/>
    <property type="match status" value="1"/>
</dbReference>
<evidence type="ECO:0000256" key="13">
    <source>
        <dbReference type="SAM" id="MobiDB-lite"/>
    </source>
</evidence>
<keyword evidence="5" id="KW-0479">Metal-binding</keyword>
<dbReference type="GO" id="GO:0035613">
    <property type="term" value="F:RNA stem-loop binding"/>
    <property type="evidence" value="ECO:0007669"/>
    <property type="project" value="TreeGrafter"/>
</dbReference>
<evidence type="ECO:0000256" key="11">
    <source>
        <dbReference type="PROSITE-ProRule" id="PRU00450"/>
    </source>
</evidence>
<sequence length="926" mass="102135">MAPTLAVQGSPPSERGGRVVPSLEKHPIGSYNAPYKERTRTNSSNPPLYLAKLPTPDRKGRSRHARSQDYKFMMRATAVHPLLPIKLTWKSPDPVWVEQWPLSKPRMTALLELVARELQKGHIEPSTSPWNTPVFVIPKRSGEGYRLVHDLREVNKTIQPMGPVQTLLPANSAIPKGQPCAVLDIKDCFFSIPLHAEDKEWFAFSIVFPNGERPNLRFQWKVLPQGLVDSPTICQITVDRALMPVRHSHPAATIIQYMDDILVAAPSAGQVHHLVSTITETLQANGFEIANTKIKRGPCVTFLGVGITNSYVTPPKIKVRRDIKTLHDMQRLVGSLQCLRNIILVPPEVMDPLYDLLKGKHPWDPKELTPQATESLDFIERQMSTSLLARWNPSVPLDLYVHFTQKGGVGALAQGPSEKSQPIQWVVLGRPTHAFSPGVECIANLITKGRRLALRHLGTEPARIHLPFRKRPTTESTAISEHLALALTGFGGEISYATKPPWTQLLTIVDIDVPPKVMDRPQPGPTVFTDASSMTSTAAAVWQAGETWHCIKTCDPTLSVQQLEAAAVVLACGLFQDEHLNIVTDSIFVAKLCLAMSRPGVSTSTMASMLEEALSSRQGTVSVIHVNSHNPVKGFFQTGNDKADAAAKGVWTLQEARQLHESLHIGAKALAKRCGISTADARHVVATCPHCQKSPLWTGGVNPRGLKASEIWQSDFTLCELLKPRAWLAVTVDTYSGVIIATQHLKPNSKATIQHWLTVMAWLGIPKQIKTDNASNFISKSVQEFASVWGITLAQGIPYNSTGQAIVERANQTLKAKLEVLAKAEGFANSIPSGDQTRMLATTLLALNQFPRGDEANSPIRKHWATQTLEEGPQVMVKNELGEWERGWRLVLTGRGYAAVKKEGKIRWCPLRSIKPDLKNETNGKL</sequence>
<dbReference type="PANTHER" id="PTHR41694:SF3">
    <property type="entry name" value="RNA-DIRECTED DNA POLYMERASE-RELATED"/>
    <property type="match status" value="1"/>
</dbReference>
<keyword evidence="6" id="KW-0255">Endonuclease</keyword>
<keyword evidence="10" id="KW-0238">DNA-binding</keyword>
<keyword evidence="20" id="KW-1185">Reference proteome</keyword>
<dbReference type="OMA" id="APYKERT"/>
<dbReference type="Pfam" id="PF06817">
    <property type="entry name" value="RVT_thumb"/>
    <property type="match status" value="1"/>
</dbReference>
<dbReference type="GeneTree" id="ENSGT00670000098165"/>
<reference evidence="19" key="2">
    <citation type="submission" date="2025-08" db="UniProtKB">
        <authorList>
            <consortium name="Ensembl"/>
        </authorList>
    </citation>
    <scope>IDENTIFICATION</scope>
</reference>
<evidence type="ECO:0000259" key="17">
    <source>
        <dbReference type="PROSITE" id="PS50994"/>
    </source>
</evidence>
<evidence type="ECO:0000256" key="1">
    <source>
        <dbReference type="ARBA" id="ARBA00010879"/>
    </source>
</evidence>
<dbReference type="Ensembl" id="ENSTGUT00000044328.1">
    <property type="protein sequence ID" value="ENSTGUP00000037180.1"/>
    <property type="gene ID" value="ENSTGUG00000026995.1"/>
</dbReference>
<dbReference type="InterPro" id="IPR001037">
    <property type="entry name" value="Integrase_C_retrovir"/>
</dbReference>
<dbReference type="InterPro" id="IPR010661">
    <property type="entry name" value="RVT_thumb"/>
</dbReference>
<dbReference type="AlphaFoldDB" id="A0A674HRM5"/>
<dbReference type="SUPFAM" id="SSF56672">
    <property type="entry name" value="DNA/RNA polymerases"/>
    <property type="match status" value="1"/>
</dbReference>
<dbReference type="InterPro" id="IPR002156">
    <property type="entry name" value="RNaseH_domain"/>
</dbReference>
<dbReference type="InterPro" id="IPR043128">
    <property type="entry name" value="Rev_trsase/Diguanyl_cyclase"/>
</dbReference>
<dbReference type="PROSITE" id="PS50994">
    <property type="entry name" value="INTEGRASE"/>
    <property type="match status" value="1"/>
</dbReference>
<protein>
    <submittedName>
        <fullName evidence="19">Uncharacterized protein</fullName>
    </submittedName>
</protein>
<feature type="domain" description="Integrase-type" evidence="18">
    <location>
        <begin position="873"/>
        <end position="919"/>
    </location>
</feature>
<evidence type="ECO:0000256" key="9">
    <source>
        <dbReference type="ARBA" id="ARBA00022918"/>
    </source>
</evidence>
<keyword evidence="3" id="KW-0548">Nucleotidyltransferase</keyword>
<dbReference type="InterPro" id="IPR001584">
    <property type="entry name" value="Integrase_cat-core"/>
</dbReference>
<dbReference type="Gene3D" id="2.30.30.10">
    <property type="entry name" value="Integrase, C-terminal domain superfamily, retroviral"/>
    <property type="match status" value="1"/>
</dbReference>
<feature type="DNA-binding region" description="Integrase-type" evidence="12">
    <location>
        <begin position="873"/>
        <end position="919"/>
    </location>
</feature>
<evidence type="ECO:0000313" key="20">
    <source>
        <dbReference type="Proteomes" id="UP000007754"/>
    </source>
</evidence>
<dbReference type="Pfam" id="PF00665">
    <property type="entry name" value="rve"/>
    <property type="match status" value="1"/>
</dbReference>
<feature type="domain" description="Integrase-type" evidence="14">
    <location>
        <begin position="651"/>
        <end position="692"/>
    </location>
</feature>
<evidence type="ECO:0000259" key="14">
    <source>
        <dbReference type="PROSITE" id="PS50876"/>
    </source>
</evidence>
<dbReference type="Pfam" id="PF02022">
    <property type="entry name" value="Integrase_Zn"/>
    <property type="match status" value="1"/>
</dbReference>
<feature type="domain" description="Integrase catalytic" evidence="17">
    <location>
        <begin position="699"/>
        <end position="867"/>
    </location>
</feature>
<keyword evidence="2" id="KW-0808">Transferase</keyword>
<dbReference type="GO" id="GO:0003677">
    <property type="term" value="F:DNA binding"/>
    <property type="evidence" value="ECO:0007669"/>
    <property type="project" value="UniProtKB-KW"/>
</dbReference>
<name>A0A674HRM5_TAEGU</name>
<keyword evidence="8" id="KW-0229">DNA integration</keyword>
<dbReference type="GO" id="GO:0015074">
    <property type="term" value="P:DNA integration"/>
    <property type="evidence" value="ECO:0007669"/>
    <property type="project" value="UniProtKB-KW"/>
</dbReference>
<evidence type="ECO:0000313" key="19">
    <source>
        <dbReference type="Ensembl" id="ENSTGUP00000037180.1"/>
    </source>
</evidence>
<dbReference type="Gene3D" id="3.10.10.10">
    <property type="entry name" value="HIV Type 1 Reverse Transcriptase, subunit A, domain 1"/>
    <property type="match status" value="1"/>
</dbReference>
<evidence type="ECO:0000256" key="5">
    <source>
        <dbReference type="ARBA" id="ARBA00022723"/>
    </source>
</evidence>
<dbReference type="InterPro" id="IPR036862">
    <property type="entry name" value="Integrase_C_dom_sf_retrovir"/>
</dbReference>
<dbReference type="InterPro" id="IPR012337">
    <property type="entry name" value="RNaseH-like_sf"/>
</dbReference>
<evidence type="ECO:0000256" key="8">
    <source>
        <dbReference type="ARBA" id="ARBA00022908"/>
    </source>
</evidence>
<dbReference type="PROSITE" id="PS50879">
    <property type="entry name" value="RNASE_H_1"/>
    <property type="match status" value="1"/>
</dbReference>
<feature type="domain" description="Reverse transcriptase" evidence="15">
    <location>
        <begin position="118"/>
        <end position="307"/>
    </location>
</feature>
<dbReference type="PANTHER" id="PTHR41694">
    <property type="entry name" value="ENDOGENOUS RETROVIRUS GROUP K MEMBER POL PROTEIN"/>
    <property type="match status" value="1"/>
</dbReference>
<dbReference type="GO" id="GO:0003964">
    <property type="term" value="F:RNA-directed DNA polymerase activity"/>
    <property type="evidence" value="ECO:0007669"/>
    <property type="project" value="UniProtKB-KW"/>
</dbReference>
<dbReference type="Gene3D" id="3.30.70.270">
    <property type="match status" value="2"/>
</dbReference>
<evidence type="ECO:0000256" key="10">
    <source>
        <dbReference type="ARBA" id="ARBA00023125"/>
    </source>
</evidence>
<evidence type="ECO:0000259" key="16">
    <source>
        <dbReference type="PROSITE" id="PS50879"/>
    </source>
</evidence>